<proteinExistence type="predicted"/>
<keyword evidence="2" id="KW-1185">Reference proteome</keyword>
<sequence>MTLHQINRPHYTSPVERDWLLSLQDGDSVLLFESGVLRSLKANPTMTGLSIDKSVTLYVRSCDVKAHGLSVDESVYTIIDDNQWLELTASCERIISW</sequence>
<dbReference type="EMBL" id="SNXC01000010">
    <property type="protein sequence ID" value="TDO98910.1"/>
    <property type="molecule type" value="Genomic_DNA"/>
</dbReference>
<dbReference type="Pfam" id="PF04077">
    <property type="entry name" value="DsrH"/>
    <property type="match status" value="1"/>
</dbReference>
<reference evidence="1 2" key="1">
    <citation type="submission" date="2019-03" db="EMBL/GenBank/DDBJ databases">
        <title>Genomic Encyclopedia of Type Strains, Phase III (KMG-III): the genomes of soil and plant-associated and newly described type strains.</title>
        <authorList>
            <person name="Whitman W."/>
        </authorList>
    </citation>
    <scope>NUCLEOTIDE SEQUENCE [LARGE SCALE GENOMIC DNA]</scope>
    <source>
        <strain evidence="1 2">CECT 7378</strain>
    </source>
</reference>
<name>A0A4R6MDV1_9GAMM</name>
<evidence type="ECO:0000313" key="1">
    <source>
        <dbReference type="EMBL" id="TDO98910.1"/>
    </source>
</evidence>
<dbReference type="GO" id="GO:0002143">
    <property type="term" value="P:tRNA wobble position uridine thiolation"/>
    <property type="evidence" value="ECO:0007669"/>
    <property type="project" value="InterPro"/>
</dbReference>
<gene>
    <name evidence="1" type="ORF">DFP79_1325</name>
</gene>
<accession>A0A4R6MDV1</accession>
<comment type="caution">
    <text evidence="1">The sequence shown here is derived from an EMBL/GenBank/DDBJ whole genome shotgun (WGS) entry which is preliminary data.</text>
</comment>
<dbReference type="InterPro" id="IPR007215">
    <property type="entry name" value="Sulphur_relay_TusB/DsrH"/>
</dbReference>
<dbReference type="GO" id="GO:0005737">
    <property type="term" value="C:cytoplasm"/>
    <property type="evidence" value="ECO:0007669"/>
    <property type="project" value="InterPro"/>
</dbReference>
<dbReference type="SUPFAM" id="SSF75169">
    <property type="entry name" value="DsrEFH-like"/>
    <property type="match status" value="1"/>
</dbReference>
<protein>
    <submittedName>
        <fullName evidence="1">tRNA 2-thiouridine synthesizing protein B</fullName>
    </submittedName>
</protein>
<evidence type="ECO:0000313" key="2">
    <source>
        <dbReference type="Proteomes" id="UP000294656"/>
    </source>
</evidence>
<dbReference type="AlphaFoldDB" id="A0A4R6MDV1"/>
<dbReference type="RefSeq" id="WP_166637659.1">
    <property type="nucleotide sequence ID" value="NZ_SNXC01000010.1"/>
</dbReference>
<dbReference type="Gene3D" id="3.40.1260.10">
    <property type="entry name" value="DsrEFH-like"/>
    <property type="match status" value="1"/>
</dbReference>
<dbReference type="Proteomes" id="UP000294656">
    <property type="component" value="Unassembled WGS sequence"/>
</dbReference>
<organism evidence="1 2">
    <name type="scientific">Marinomonas balearica</name>
    <dbReference type="NCBI Taxonomy" id="491947"/>
    <lineage>
        <taxon>Bacteria</taxon>
        <taxon>Pseudomonadati</taxon>
        <taxon>Pseudomonadota</taxon>
        <taxon>Gammaproteobacteria</taxon>
        <taxon>Oceanospirillales</taxon>
        <taxon>Oceanospirillaceae</taxon>
        <taxon>Marinomonas</taxon>
    </lineage>
</organism>
<dbReference type="InterPro" id="IPR027396">
    <property type="entry name" value="DsrEFH-like"/>
</dbReference>